<dbReference type="PROSITE" id="PS50893">
    <property type="entry name" value="ABC_TRANSPORTER_2"/>
    <property type="match status" value="1"/>
</dbReference>
<evidence type="ECO:0000259" key="11">
    <source>
        <dbReference type="PROSITE" id="PS50929"/>
    </source>
</evidence>
<evidence type="ECO:0000256" key="3">
    <source>
        <dbReference type="ARBA" id="ARBA00022475"/>
    </source>
</evidence>
<feature type="transmembrane region" description="Helical" evidence="9">
    <location>
        <begin position="177"/>
        <end position="197"/>
    </location>
</feature>
<dbReference type="GO" id="GO:0140359">
    <property type="term" value="F:ABC-type transporter activity"/>
    <property type="evidence" value="ECO:0007669"/>
    <property type="project" value="InterPro"/>
</dbReference>
<dbReference type="SMART" id="SM00382">
    <property type="entry name" value="AAA"/>
    <property type="match status" value="1"/>
</dbReference>
<evidence type="ECO:0000256" key="2">
    <source>
        <dbReference type="ARBA" id="ARBA00022448"/>
    </source>
</evidence>
<dbReference type="GO" id="GO:0034040">
    <property type="term" value="F:ATPase-coupled lipid transmembrane transporter activity"/>
    <property type="evidence" value="ECO:0007669"/>
    <property type="project" value="TreeGrafter"/>
</dbReference>
<keyword evidence="3" id="KW-1003">Cell membrane</keyword>
<dbReference type="InterPro" id="IPR036640">
    <property type="entry name" value="ABC1_TM_sf"/>
</dbReference>
<dbReference type="PROSITE" id="PS00211">
    <property type="entry name" value="ABC_TRANSPORTER_1"/>
    <property type="match status" value="1"/>
</dbReference>
<evidence type="ECO:0000313" key="12">
    <source>
        <dbReference type="EMBL" id="NER29313.1"/>
    </source>
</evidence>
<feature type="domain" description="ABC transmembrane type-1" evidence="11">
    <location>
        <begin position="20"/>
        <end position="322"/>
    </location>
</feature>
<comment type="caution">
    <text evidence="12">The sequence shown here is derived from an EMBL/GenBank/DDBJ whole genome shotgun (WGS) entry which is preliminary data.</text>
</comment>
<dbReference type="InterPro" id="IPR003593">
    <property type="entry name" value="AAA+_ATPase"/>
</dbReference>
<dbReference type="EMBL" id="JAAHFQ010000347">
    <property type="protein sequence ID" value="NER29313.1"/>
    <property type="molecule type" value="Genomic_DNA"/>
</dbReference>
<dbReference type="SUPFAM" id="SSF52540">
    <property type="entry name" value="P-loop containing nucleoside triphosphate hydrolases"/>
    <property type="match status" value="1"/>
</dbReference>
<dbReference type="Gene3D" id="1.20.1560.10">
    <property type="entry name" value="ABC transporter type 1, transmembrane domain"/>
    <property type="match status" value="1"/>
</dbReference>
<dbReference type="Pfam" id="PF00005">
    <property type="entry name" value="ABC_tran"/>
    <property type="match status" value="1"/>
</dbReference>
<feature type="transmembrane region" description="Helical" evidence="9">
    <location>
        <begin position="291"/>
        <end position="314"/>
    </location>
</feature>
<dbReference type="GO" id="GO:0016887">
    <property type="term" value="F:ATP hydrolysis activity"/>
    <property type="evidence" value="ECO:0007669"/>
    <property type="project" value="InterPro"/>
</dbReference>
<keyword evidence="2" id="KW-0813">Transport</keyword>
<feature type="domain" description="ABC transporter" evidence="10">
    <location>
        <begin position="374"/>
        <end position="601"/>
    </location>
</feature>
<feature type="transmembrane region" description="Helical" evidence="9">
    <location>
        <begin position="74"/>
        <end position="96"/>
    </location>
</feature>
<keyword evidence="8 9" id="KW-0472">Membrane</keyword>
<organism evidence="12">
    <name type="scientific">Symploca sp. SIO1C4</name>
    <dbReference type="NCBI Taxonomy" id="2607765"/>
    <lineage>
        <taxon>Bacteria</taxon>
        <taxon>Bacillati</taxon>
        <taxon>Cyanobacteriota</taxon>
        <taxon>Cyanophyceae</taxon>
        <taxon>Coleofasciculales</taxon>
        <taxon>Coleofasciculaceae</taxon>
        <taxon>Symploca</taxon>
    </lineage>
</organism>
<evidence type="ECO:0000256" key="6">
    <source>
        <dbReference type="ARBA" id="ARBA00022840"/>
    </source>
</evidence>
<evidence type="ECO:0000259" key="10">
    <source>
        <dbReference type="PROSITE" id="PS50893"/>
    </source>
</evidence>
<feature type="transmembrane region" description="Helical" evidence="9">
    <location>
        <begin position="264"/>
        <end position="285"/>
    </location>
</feature>
<dbReference type="PROSITE" id="PS50929">
    <property type="entry name" value="ABC_TM1F"/>
    <property type="match status" value="1"/>
</dbReference>
<proteinExistence type="predicted"/>
<dbReference type="AlphaFoldDB" id="A0A6B3NCN0"/>
<keyword evidence="4 9" id="KW-0812">Transmembrane</keyword>
<dbReference type="InterPro" id="IPR017871">
    <property type="entry name" value="ABC_transporter-like_CS"/>
</dbReference>
<protein>
    <submittedName>
        <fullName evidence="12">ATP-binding cassette domain-containing protein</fullName>
    </submittedName>
</protein>
<evidence type="ECO:0000256" key="9">
    <source>
        <dbReference type="SAM" id="Phobius"/>
    </source>
</evidence>
<gene>
    <name evidence="12" type="ORF">F6J89_17230</name>
</gene>
<feature type="transmembrane region" description="Helical" evidence="9">
    <location>
        <begin position="150"/>
        <end position="171"/>
    </location>
</feature>
<keyword evidence="6 12" id="KW-0067">ATP-binding</keyword>
<dbReference type="PANTHER" id="PTHR24221:SF632">
    <property type="entry name" value="ATP-DEPENDENT LIPID A-CORE FLIPPASE"/>
    <property type="match status" value="1"/>
</dbReference>
<name>A0A6B3NCN0_9CYAN</name>
<dbReference type="PANTHER" id="PTHR24221">
    <property type="entry name" value="ATP-BINDING CASSETTE SUB-FAMILY B"/>
    <property type="match status" value="1"/>
</dbReference>
<evidence type="ECO:0000256" key="8">
    <source>
        <dbReference type="ARBA" id="ARBA00023136"/>
    </source>
</evidence>
<keyword evidence="7 9" id="KW-1133">Transmembrane helix</keyword>
<feature type="transmembrane region" description="Helical" evidence="9">
    <location>
        <begin position="20"/>
        <end position="44"/>
    </location>
</feature>
<dbReference type="GO" id="GO:0005524">
    <property type="term" value="F:ATP binding"/>
    <property type="evidence" value="ECO:0007669"/>
    <property type="project" value="UniProtKB-KW"/>
</dbReference>
<evidence type="ECO:0000256" key="7">
    <source>
        <dbReference type="ARBA" id="ARBA00022989"/>
    </source>
</evidence>
<reference evidence="12" key="1">
    <citation type="submission" date="2019-11" db="EMBL/GenBank/DDBJ databases">
        <title>Genomic insights into an expanded diversity of filamentous marine cyanobacteria reveals the extraordinary biosynthetic potential of Moorea and Okeania.</title>
        <authorList>
            <person name="Ferreira Leao T."/>
            <person name="Wang M."/>
            <person name="Moss N."/>
            <person name="Da Silva R."/>
            <person name="Sanders J."/>
            <person name="Nurk S."/>
            <person name="Gurevich A."/>
            <person name="Humphrey G."/>
            <person name="Reher R."/>
            <person name="Zhu Q."/>
            <person name="Belda-Ferre P."/>
            <person name="Glukhov E."/>
            <person name="Rex R."/>
            <person name="Dorrestein P.C."/>
            <person name="Knight R."/>
            <person name="Pevzner P."/>
            <person name="Gerwick W.H."/>
            <person name="Gerwick L."/>
        </authorList>
    </citation>
    <scope>NUCLEOTIDE SEQUENCE</scope>
    <source>
        <strain evidence="12">SIO1C4</strain>
    </source>
</reference>
<comment type="subcellular location">
    <subcellularLocation>
        <location evidence="1">Cell membrane</location>
        <topology evidence="1">Multi-pass membrane protein</topology>
    </subcellularLocation>
</comment>
<evidence type="ECO:0000256" key="5">
    <source>
        <dbReference type="ARBA" id="ARBA00022741"/>
    </source>
</evidence>
<dbReference type="InterPro" id="IPR039421">
    <property type="entry name" value="Type_1_exporter"/>
</dbReference>
<dbReference type="SUPFAM" id="SSF90123">
    <property type="entry name" value="ABC transporter transmembrane region"/>
    <property type="match status" value="1"/>
</dbReference>
<sequence length="601" mass="67271">MFKDLPKVSYVLTGTRQELLLLLFVFALSSVLEAIGIGLVGPFLSLASNPNSIHKISLLTWTYRQLNLQSTSHFIPVIAIGIAIIFCIKSFLYFLARTYIFYFSFNQKKILMSRLLNSYLAVGYTFHLNKNTASLINNIIVETQQFTNGYILPLLNAVANFVVIFALLLLLAKTNSLLLVMILGVLLPTFLLFQRLGDRFKKWGKIRSQSNQGMIRVINHGLGGLKETRIIGCESYFQEQMNQEARNFARAATLFQSSQVLPRILIETALIIFLMLFISLSLLFFEQNIQDLTAVMGVFAIAAMRLIPATSMFVQSMAKMRNSSYALDMLYLDLKEIEKQEVDKIMKLRVSSKIDSSVISKKDDNQAMSFVNLVEMKNITYRYPGNSETAIENISLSIKKGQSIALIGKSGAGKTTLVDIILGLLEPESGDIQVDHVSIYDNLRSWQNLIGYIPQSIFLMDDTIERNIAFGVPDKFIDARKMNKAIKTAQLTELIEQLPNGIKTGIGERGVRLSGGQRQRIGIARALYHEREILVLDEATSALDSGTELLISEAINSLAGTKTLIIIAHRLSTVEHCDCVYMLEGGRIIQSGSYQEVVLEK</sequence>
<accession>A0A6B3NCN0</accession>
<evidence type="ECO:0000256" key="4">
    <source>
        <dbReference type="ARBA" id="ARBA00022692"/>
    </source>
</evidence>
<dbReference type="FunFam" id="3.40.50.300:FF:000854">
    <property type="entry name" value="Multidrug ABC transporter ATP-binding protein"/>
    <property type="match status" value="1"/>
</dbReference>
<dbReference type="InterPro" id="IPR011527">
    <property type="entry name" value="ABC1_TM_dom"/>
</dbReference>
<dbReference type="GO" id="GO:0005886">
    <property type="term" value="C:plasma membrane"/>
    <property type="evidence" value="ECO:0007669"/>
    <property type="project" value="UniProtKB-SubCell"/>
</dbReference>
<dbReference type="InterPro" id="IPR027417">
    <property type="entry name" value="P-loop_NTPase"/>
</dbReference>
<keyword evidence="5" id="KW-0547">Nucleotide-binding</keyword>
<evidence type="ECO:0000256" key="1">
    <source>
        <dbReference type="ARBA" id="ARBA00004651"/>
    </source>
</evidence>
<dbReference type="Gene3D" id="3.40.50.300">
    <property type="entry name" value="P-loop containing nucleotide triphosphate hydrolases"/>
    <property type="match status" value="1"/>
</dbReference>
<dbReference type="InterPro" id="IPR003439">
    <property type="entry name" value="ABC_transporter-like_ATP-bd"/>
</dbReference>